<evidence type="ECO:0000256" key="1">
    <source>
        <dbReference type="SAM" id="MobiDB-lite"/>
    </source>
</evidence>
<evidence type="ECO:0000313" key="2">
    <source>
        <dbReference type="EMBL" id="KAL2750539.1"/>
    </source>
</evidence>
<dbReference type="Proteomes" id="UP001607303">
    <property type="component" value="Unassembled WGS sequence"/>
</dbReference>
<protein>
    <submittedName>
        <fullName evidence="2">Uncharacterized protein</fullName>
    </submittedName>
</protein>
<comment type="caution">
    <text evidence="2">The sequence shown here is derived from an EMBL/GenBank/DDBJ whole genome shotgun (WGS) entry which is preliminary data.</text>
</comment>
<gene>
    <name evidence="2" type="ORF">V1477_001329</name>
</gene>
<organism evidence="2 3">
    <name type="scientific">Vespula maculifrons</name>
    <name type="common">Eastern yellow jacket</name>
    <name type="synonym">Wasp</name>
    <dbReference type="NCBI Taxonomy" id="7453"/>
    <lineage>
        <taxon>Eukaryota</taxon>
        <taxon>Metazoa</taxon>
        <taxon>Ecdysozoa</taxon>
        <taxon>Arthropoda</taxon>
        <taxon>Hexapoda</taxon>
        <taxon>Insecta</taxon>
        <taxon>Pterygota</taxon>
        <taxon>Neoptera</taxon>
        <taxon>Endopterygota</taxon>
        <taxon>Hymenoptera</taxon>
        <taxon>Apocrita</taxon>
        <taxon>Aculeata</taxon>
        <taxon>Vespoidea</taxon>
        <taxon>Vespidae</taxon>
        <taxon>Vespinae</taxon>
        <taxon>Vespula</taxon>
    </lineage>
</organism>
<dbReference type="EMBL" id="JAYRBN010000010">
    <property type="protein sequence ID" value="KAL2750539.1"/>
    <property type="molecule type" value="Genomic_DNA"/>
</dbReference>
<dbReference type="AlphaFoldDB" id="A0ABD2D0U0"/>
<reference evidence="2 3" key="1">
    <citation type="journal article" date="2024" name="Ann. Entomol. Soc. Am.">
        <title>Genomic analyses of the southern and eastern yellowjacket wasps (Hymenoptera: Vespidae) reveal evolutionary signatures of social life.</title>
        <authorList>
            <person name="Catto M.A."/>
            <person name="Caine P.B."/>
            <person name="Orr S.E."/>
            <person name="Hunt B.G."/>
            <person name="Goodisman M.A.D."/>
        </authorList>
    </citation>
    <scope>NUCLEOTIDE SEQUENCE [LARGE SCALE GENOMIC DNA]</scope>
    <source>
        <strain evidence="2">232</strain>
        <tissue evidence="2">Head and thorax</tissue>
    </source>
</reference>
<name>A0ABD2D0U0_VESMC</name>
<sequence length="100" mass="11596">MNRTIRGHIGLDISKSAKKKRRREREEKEAGICAHVNRIEFGRKERRRIRKVTHAARNVATLDQNQSTKIELVFSILKEGNPHRSPHPRAPLMGPTRKNN</sequence>
<feature type="region of interest" description="Disordered" evidence="1">
    <location>
        <begin position="1"/>
        <end position="29"/>
    </location>
</feature>
<keyword evidence="3" id="KW-1185">Reference proteome</keyword>
<accession>A0ABD2D0U0</accession>
<evidence type="ECO:0000313" key="3">
    <source>
        <dbReference type="Proteomes" id="UP001607303"/>
    </source>
</evidence>
<feature type="region of interest" description="Disordered" evidence="1">
    <location>
        <begin position="78"/>
        <end position="100"/>
    </location>
</feature>
<proteinExistence type="predicted"/>